<dbReference type="STRING" id="553218.CAMRE0001_0846"/>
<reference evidence="1 2" key="1">
    <citation type="submission" date="2008-08" db="EMBL/GenBank/DDBJ databases">
        <authorList>
            <person name="Madupu R."/>
            <person name="Durkin A.S."/>
            <person name="Torralba M."/>
            <person name="Methe B."/>
            <person name="Sutton G.G."/>
            <person name="Strausberg R.L."/>
            <person name="Nelson K.E."/>
        </authorList>
    </citation>
    <scope>NUCLEOTIDE SEQUENCE [LARGE SCALE GENOMIC DNA]</scope>
    <source>
        <strain evidence="1 2">RM3267</strain>
    </source>
</reference>
<name>B9D4Y1_CAMRE</name>
<sequence>MPILLGLLFGTGRLAPNILKFKNNTISLNFAVTDGRKI</sequence>
<dbReference type="EMBL" id="ACFU01000031">
    <property type="protein sequence ID" value="EEF12953.1"/>
    <property type="molecule type" value="Genomic_DNA"/>
</dbReference>
<accession>B9D4Y1</accession>
<protein>
    <submittedName>
        <fullName evidence="1">Uncharacterized protein</fullName>
    </submittedName>
</protein>
<gene>
    <name evidence="1" type="ORF">CAMRE0001_0846</name>
</gene>
<evidence type="ECO:0000313" key="2">
    <source>
        <dbReference type="Proteomes" id="UP000003082"/>
    </source>
</evidence>
<comment type="caution">
    <text evidence="1">The sequence shown here is derived from an EMBL/GenBank/DDBJ whole genome shotgun (WGS) entry which is preliminary data.</text>
</comment>
<proteinExistence type="predicted"/>
<organism evidence="1 2">
    <name type="scientific">Campylobacter rectus RM3267</name>
    <dbReference type="NCBI Taxonomy" id="553218"/>
    <lineage>
        <taxon>Bacteria</taxon>
        <taxon>Pseudomonadati</taxon>
        <taxon>Campylobacterota</taxon>
        <taxon>Epsilonproteobacteria</taxon>
        <taxon>Campylobacterales</taxon>
        <taxon>Campylobacteraceae</taxon>
        <taxon>Campylobacter</taxon>
    </lineage>
</organism>
<keyword evidence="2" id="KW-1185">Reference proteome</keyword>
<dbReference type="AlphaFoldDB" id="B9D4Y1"/>
<dbReference type="Proteomes" id="UP000003082">
    <property type="component" value="Unassembled WGS sequence"/>
</dbReference>
<evidence type="ECO:0000313" key="1">
    <source>
        <dbReference type="EMBL" id="EEF12953.1"/>
    </source>
</evidence>